<keyword evidence="2" id="KW-1185">Reference proteome</keyword>
<evidence type="ECO:0008006" key="3">
    <source>
        <dbReference type="Google" id="ProtNLM"/>
    </source>
</evidence>
<proteinExistence type="predicted"/>
<feature type="non-terminal residue" evidence="1">
    <location>
        <position position="1"/>
    </location>
</feature>
<reference evidence="2" key="2">
    <citation type="submission" date="2015-01" db="EMBL/GenBank/DDBJ databases">
        <title>Evolutionary Origins and Diversification of the Mycorrhizal Mutualists.</title>
        <authorList>
            <consortium name="DOE Joint Genome Institute"/>
            <consortium name="Mycorrhizal Genomics Consortium"/>
            <person name="Kohler A."/>
            <person name="Kuo A."/>
            <person name="Nagy L.G."/>
            <person name="Floudas D."/>
            <person name="Copeland A."/>
            <person name="Barry K.W."/>
            <person name="Cichocki N."/>
            <person name="Veneault-Fourrey C."/>
            <person name="LaButti K."/>
            <person name="Lindquist E.A."/>
            <person name="Lipzen A."/>
            <person name="Lundell T."/>
            <person name="Morin E."/>
            <person name="Murat C."/>
            <person name="Riley R."/>
            <person name="Ohm R."/>
            <person name="Sun H."/>
            <person name="Tunlid A."/>
            <person name="Henrissat B."/>
            <person name="Grigoriev I.V."/>
            <person name="Hibbett D.S."/>
            <person name="Martin F."/>
        </authorList>
    </citation>
    <scope>NUCLEOTIDE SEQUENCE [LARGE SCALE GENOMIC DNA]</scope>
    <source>
        <strain evidence="2">441</strain>
    </source>
</reference>
<dbReference type="AlphaFoldDB" id="A0A0C9Z4B7"/>
<sequence length="113" mass="12748">FTSINVLSCDCSMLPQTLISHGLFPTAPSQPWMAVSVELLLFYCVLFKHSCDAINALAAALNTYYSRHGFRVNCYQGTTVKEPFRRGLSQAMQWYAILQAEVDKQVDNILQHC</sequence>
<dbReference type="Proteomes" id="UP000054018">
    <property type="component" value="Unassembled WGS sequence"/>
</dbReference>
<dbReference type="STRING" id="765257.A0A0C9Z4B7"/>
<dbReference type="HOGENOM" id="CLU_004552_7_0_1"/>
<name>A0A0C9Z4B7_9AGAM</name>
<reference evidence="1 2" key="1">
    <citation type="submission" date="2014-04" db="EMBL/GenBank/DDBJ databases">
        <authorList>
            <consortium name="DOE Joint Genome Institute"/>
            <person name="Kuo A."/>
            <person name="Kohler A."/>
            <person name="Costa M.D."/>
            <person name="Nagy L.G."/>
            <person name="Floudas D."/>
            <person name="Copeland A."/>
            <person name="Barry K.W."/>
            <person name="Cichocki N."/>
            <person name="Veneault-Fourrey C."/>
            <person name="LaButti K."/>
            <person name="Lindquist E.A."/>
            <person name="Lipzen A."/>
            <person name="Lundell T."/>
            <person name="Morin E."/>
            <person name="Murat C."/>
            <person name="Sun H."/>
            <person name="Tunlid A."/>
            <person name="Henrissat B."/>
            <person name="Grigoriev I.V."/>
            <person name="Hibbett D.S."/>
            <person name="Martin F."/>
            <person name="Nordberg H.P."/>
            <person name="Cantor M.N."/>
            <person name="Hua S.X."/>
        </authorList>
    </citation>
    <scope>NUCLEOTIDE SEQUENCE [LARGE SCALE GENOMIC DNA]</scope>
    <source>
        <strain evidence="1 2">441</strain>
    </source>
</reference>
<dbReference type="EMBL" id="KN833833">
    <property type="protein sequence ID" value="KIK17307.1"/>
    <property type="molecule type" value="Genomic_DNA"/>
</dbReference>
<evidence type="ECO:0000313" key="1">
    <source>
        <dbReference type="EMBL" id="KIK17307.1"/>
    </source>
</evidence>
<organism evidence="1 2">
    <name type="scientific">Pisolithus microcarpus 441</name>
    <dbReference type="NCBI Taxonomy" id="765257"/>
    <lineage>
        <taxon>Eukaryota</taxon>
        <taxon>Fungi</taxon>
        <taxon>Dikarya</taxon>
        <taxon>Basidiomycota</taxon>
        <taxon>Agaricomycotina</taxon>
        <taxon>Agaricomycetes</taxon>
        <taxon>Agaricomycetidae</taxon>
        <taxon>Boletales</taxon>
        <taxon>Sclerodermatineae</taxon>
        <taxon>Pisolithaceae</taxon>
        <taxon>Pisolithus</taxon>
    </lineage>
</organism>
<gene>
    <name evidence="1" type="ORF">PISMIDRAFT_111795</name>
</gene>
<evidence type="ECO:0000313" key="2">
    <source>
        <dbReference type="Proteomes" id="UP000054018"/>
    </source>
</evidence>
<protein>
    <recommendedName>
        <fullName evidence="3">CxC1-like cysteine cluster associated with KDZ transposases domain-containing protein</fullName>
    </recommendedName>
</protein>
<dbReference type="OrthoDB" id="2669999at2759"/>
<accession>A0A0C9Z4B7</accession>